<evidence type="ECO:0000256" key="1">
    <source>
        <dbReference type="SAM" id="Phobius"/>
    </source>
</evidence>
<evidence type="ECO:0000313" key="2">
    <source>
        <dbReference type="EMBL" id="SHH53549.1"/>
    </source>
</evidence>
<dbReference type="Proteomes" id="UP000184221">
    <property type="component" value="Unassembled WGS sequence"/>
</dbReference>
<proteinExistence type="predicted"/>
<feature type="transmembrane region" description="Helical" evidence="1">
    <location>
        <begin position="56"/>
        <end position="79"/>
    </location>
</feature>
<dbReference type="AlphaFoldDB" id="A0A1M5TS79"/>
<keyword evidence="1" id="KW-0812">Transmembrane</keyword>
<organism evidence="2 3">
    <name type="scientific">Marivita hallyeonensis</name>
    <dbReference type="NCBI Taxonomy" id="996342"/>
    <lineage>
        <taxon>Bacteria</taxon>
        <taxon>Pseudomonadati</taxon>
        <taxon>Pseudomonadota</taxon>
        <taxon>Alphaproteobacteria</taxon>
        <taxon>Rhodobacterales</taxon>
        <taxon>Roseobacteraceae</taxon>
        <taxon>Marivita</taxon>
    </lineage>
</organism>
<accession>A0A1M5TS79</accession>
<protein>
    <submittedName>
        <fullName evidence="2">Uncharacterized protein</fullName>
    </submittedName>
</protein>
<reference evidence="2 3" key="1">
    <citation type="submission" date="2016-11" db="EMBL/GenBank/DDBJ databases">
        <authorList>
            <person name="Jaros S."/>
            <person name="Januszkiewicz K."/>
            <person name="Wedrychowicz H."/>
        </authorList>
    </citation>
    <scope>NUCLEOTIDE SEQUENCE [LARGE SCALE GENOMIC DNA]</scope>
    <source>
        <strain evidence="2 3">DSM 29431</strain>
    </source>
</reference>
<keyword evidence="1" id="KW-1133">Transmembrane helix</keyword>
<feature type="transmembrane region" description="Helical" evidence="1">
    <location>
        <begin position="91"/>
        <end position="109"/>
    </location>
</feature>
<evidence type="ECO:0000313" key="3">
    <source>
        <dbReference type="Proteomes" id="UP000184221"/>
    </source>
</evidence>
<name>A0A1M5TS79_9RHOB</name>
<sequence>MLVFVLFCGFFLGAMVLGLNLTHPRQAWVSGIATCTAAAVAAFTLWITSKAGFTEAWLAIAMIGVIVLPALMIGLGLLAGALVRTARNRKLAIGAALLPPSLLLLVPFLP</sequence>
<dbReference type="EMBL" id="FQXC01000003">
    <property type="protein sequence ID" value="SHH53549.1"/>
    <property type="molecule type" value="Genomic_DNA"/>
</dbReference>
<dbReference type="RefSeq" id="WP_072777702.1">
    <property type="nucleotide sequence ID" value="NZ_FQXC01000003.1"/>
</dbReference>
<gene>
    <name evidence="2" type="ORF">SAMN05443551_2340</name>
</gene>
<feature type="transmembrane region" description="Helical" evidence="1">
    <location>
        <begin position="28"/>
        <end position="49"/>
    </location>
</feature>
<keyword evidence="1" id="KW-0472">Membrane</keyword>
<keyword evidence="3" id="KW-1185">Reference proteome</keyword>